<reference evidence="2" key="2">
    <citation type="journal article" date="2024" name="Plant">
        <title>Genomic evolution and insights into agronomic trait innovations of Sesamum species.</title>
        <authorList>
            <person name="Miao H."/>
            <person name="Wang L."/>
            <person name="Qu L."/>
            <person name="Liu H."/>
            <person name="Sun Y."/>
            <person name="Le M."/>
            <person name="Wang Q."/>
            <person name="Wei S."/>
            <person name="Zheng Y."/>
            <person name="Lin W."/>
            <person name="Duan Y."/>
            <person name="Cao H."/>
            <person name="Xiong S."/>
            <person name="Wang X."/>
            <person name="Wei L."/>
            <person name="Li C."/>
            <person name="Ma Q."/>
            <person name="Ju M."/>
            <person name="Zhao R."/>
            <person name="Li G."/>
            <person name="Mu C."/>
            <person name="Tian Q."/>
            <person name="Mei H."/>
            <person name="Zhang T."/>
            <person name="Gao T."/>
            <person name="Zhang H."/>
        </authorList>
    </citation>
    <scope>NUCLEOTIDE SEQUENCE</scope>
    <source>
        <strain evidence="2">G02</strain>
    </source>
</reference>
<feature type="region of interest" description="Disordered" evidence="1">
    <location>
        <begin position="56"/>
        <end position="79"/>
    </location>
</feature>
<gene>
    <name evidence="2" type="ORF">Sradi_6083500</name>
</gene>
<dbReference type="EMBL" id="JACGWJ010000028">
    <property type="protein sequence ID" value="KAL0306662.1"/>
    <property type="molecule type" value="Genomic_DNA"/>
</dbReference>
<organism evidence="2">
    <name type="scientific">Sesamum radiatum</name>
    <name type="common">Black benniseed</name>
    <dbReference type="NCBI Taxonomy" id="300843"/>
    <lineage>
        <taxon>Eukaryota</taxon>
        <taxon>Viridiplantae</taxon>
        <taxon>Streptophyta</taxon>
        <taxon>Embryophyta</taxon>
        <taxon>Tracheophyta</taxon>
        <taxon>Spermatophyta</taxon>
        <taxon>Magnoliopsida</taxon>
        <taxon>eudicotyledons</taxon>
        <taxon>Gunneridae</taxon>
        <taxon>Pentapetalae</taxon>
        <taxon>asterids</taxon>
        <taxon>lamiids</taxon>
        <taxon>Lamiales</taxon>
        <taxon>Pedaliaceae</taxon>
        <taxon>Sesamum</taxon>
    </lineage>
</organism>
<comment type="caution">
    <text evidence="2">The sequence shown here is derived from an EMBL/GenBank/DDBJ whole genome shotgun (WGS) entry which is preliminary data.</text>
</comment>
<reference evidence="2" key="1">
    <citation type="submission" date="2020-06" db="EMBL/GenBank/DDBJ databases">
        <authorList>
            <person name="Li T."/>
            <person name="Hu X."/>
            <person name="Zhang T."/>
            <person name="Song X."/>
            <person name="Zhang H."/>
            <person name="Dai N."/>
            <person name="Sheng W."/>
            <person name="Hou X."/>
            <person name="Wei L."/>
        </authorList>
    </citation>
    <scope>NUCLEOTIDE SEQUENCE</scope>
    <source>
        <strain evidence="2">G02</strain>
        <tissue evidence="2">Leaf</tissue>
    </source>
</reference>
<accession>A0AAW2KI27</accession>
<evidence type="ECO:0000313" key="2">
    <source>
        <dbReference type="EMBL" id="KAL0306662.1"/>
    </source>
</evidence>
<dbReference type="PANTHER" id="PTHR31315">
    <property type="entry name" value="PROTEIN SIP5"/>
    <property type="match status" value="1"/>
</dbReference>
<dbReference type="PANTHER" id="PTHR31315:SF1">
    <property type="entry name" value="PROTEIN SIP5"/>
    <property type="match status" value="1"/>
</dbReference>
<dbReference type="InterPro" id="IPR039301">
    <property type="entry name" value="Sip5/DA2"/>
</dbReference>
<sequence length="389" mass="42865">MKTPNSTRPTQCPFCKTSNYAVEYRGVKTKEEKGVEQLEEQRVIEAKIRMRQQELQDEEERMLKRREFSSSSSMRGPTEVDYCSTRAQSFASAIESEEIVGSLEPDATPAIRLPPRQRQNRYSDDLMTSVISNILISETYPLCVCITLKFTIGLKQENKAQVVCASCGLWGLSPPLKEDEFDLDLEDIMVMEAIWLSIQENGKHQEPPNSNAAQSEEYMVEDRSSLAVAGSSSSSPSGGLACAIAALAERQQMSGETSNNYGGDVSIYNMPGCSRYSDRDEQESENHFPAQSAVVVSPDSPLAMTRDAGEWVDHRTEVAEVGASYGGSDEFDDALSPAALPQQDENQCSLQPVTSPIIPESFEEQMMLAMAVSLAEARARTSTPGVAWH</sequence>
<protein>
    <submittedName>
        <fullName evidence="2">E3 ubiquitin-protein ligase DA2</fullName>
    </submittedName>
</protein>
<dbReference type="GO" id="GO:0005737">
    <property type="term" value="C:cytoplasm"/>
    <property type="evidence" value="ECO:0007669"/>
    <property type="project" value="TreeGrafter"/>
</dbReference>
<evidence type="ECO:0000256" key="1">
    <source>
        <dbReference type="SAM" id="MobiDB-lite"/>
    </source>
</evidence>
<name>A0AAW2KI27_SESRA</name>
<dbReference type="AlphaFoldDB" id="A0AAW2KI27"/>
<proteinExistence type="predicted"/>